<dbReference type="EMBL" id="CAJVPT010023193">
    <property type="protein sequence ID" value="CAG8664090.1"/>
    <property type="molecule type" value="Genomic_DNA"/>
</dbReference>
<sequence>ATESEIPGVPTLDIELVQKYCLLKVDENGEFVEKPPFEEYIDREVVQIFYTFSGDPCSIFVNLSSTVLELRRKIQRKLDIEESVLSLSFMCRPLEDHRTLRSYDIEQHSTIHVTHRLLGGFVGYYVITKGILNPKYDYDYINGYDHGWHRRGKERYHLPIGWEKIAFNVEKYGDNAANDISGDGYDKSKGKRFKFGKGIYSSPYYTYAERFAKEFQYENQTYKVMLQNRVNPADLQKKNEDQEWITENEDNIRP</sequence>
<protein>
    <submittedName>
        <fullName evidence="1">15744_t:CDS:1</fullName>
    </submittedName>
</protein>
<keyword evidence="2" id="KW-1185">Reference proteome</keyword>
<gene>
    <name evidence="1" type="ORF">ACOLOM_LOCUS8694</name>
</gene>
<comment type="caution">
    <text evidence="1">The sequence shown here is derived from an EMBL/GenBank/DDBJ whole genome shotgun (WGS) entry which is preliminary data.</text>
</comment>
<feature type="non-terminal residue" evidence="1">
    <location>
        <position position="254"/>
    </location>
</feature>
<proteinExistence type="predicted"/>
<accession>A0ACA9NPM8</accession>
<name>A0ACA9NPM8_9GLOM</name>
<evidence type="ECO:0000313" key="1">
    <source>
        <dbReference type="EMBL" id="CAG8664090.1"/>
    </source>
</evidence>
<organism evidence="1 2">
    <name type="scientific">Acaulospora colombiana</name>
    <dbReference type="NCBI Taxonomy" id="27376"/>
    <lineage>
        <taxon>Eukaryota</taxon>
        <taxon>Fungi</taxon>
        <taxon>Fungi incertae sedis</taxon>
        <taxon>Mucoromycota</taxon>
        <taxon>Glomeromycotina</taxon>
        <taxon>Glomeromycetes</taxon>
        <taxon>Diversisporales</taxon>
        <taxon>Acaulosporaceae</taxon>
        <taxon>Acaulospora</taxon>
    </lineage>
</organism>
<evidence type="ECO:0000313" key="2">
    <source>
        <dbReference type="Proteomes" id="UP000789525"/>
    </source>
</evidence>
<feature type="non-terminal residue" evidence="1">
    <location>
        <position position="1"/>
    </location>
</feature>
<reference evidence="1" key="1">
    <citation type="submission" date="2021-06" db="EMBL/GenBank/DDBJ databases">
        <authorList>
            <person name="Kallberg Y."/>
            <person name="Tangrot J."/>
            <person name="Rosling A."/>
        </authorList>
    </citation>
    <scope>NUCLEOTIDE SEQUENCE</scope>
    <source>
        <strain evidence="1">CL356</strain>
    </source>
</reference>
<dbReference type="Proteomes" id="UP000789525">
    <property type="component" value="Unassembled WGS sequence"/>
</dbReference>